<dbReference type="InterPro" id="IPR002223">
    <property type="entry name" value="Kunitz_BPTI"/>
</dbReference>
<protein>
    <submittedName>
        <fullName evidence="5">Eppin-like isoform X1</fullName>
    </submittedName>
</protein>
<dbReference type="RefSeq" id="XP_072800397.1">
    <property type="nucleotide sequence ID" value="XM_072944296.1"/>
</dbReference>
<sequence>MLWNHWRGQISFRMESSGLLSILVLSILLVNVQGYGLTDWLFPRRCPRVQENCAFRERDECTRDRQCPNHQKCCVFSCGKKCVNLQKDICSMPTEPGPCMAFLRRWWYNKTSNSCSIFIYGGCKGNNNNFQSQAICENFCPPKKMVTSLTDQVQTEPTLTRRRFSTPRSKLTSF</sequence>
<dbReference type="SUPFAM" id="SSF57362">
    <property type="entry name" value="BPTI-like"/>
    <property type="match status" value="1"/>
</dbReference>
<dbReference type="InterPro" id="IPR008197">
    <property type="entry name" value="WAP_dom"/>
</dbReference>
<evidence type="ECO:0000313" key="5">
    <source>
        <dbReference type="RefSeq" id="XP_072800397.1"/>
    </source>
</evidence>
<dbReference type="InterPro" id="IPR020901">
    <property type="entry name" value="Prtase_inh_Kunz-CS"/>
</dbReference>
<dbReference type="Gene3D" id="4.10.410.10">
    <property type="entry name" value="Pancreatic trypsin inhibitor Kunitz domain"/>
    <property type="match status" value="1"/>
</dbReference>
<feature type="domain" description="WAP" evidence="3">
    <location>
        <begin position="39"/>
        <end position="86"/>
    </location>
</feature>
<dbReference type="GeneID" id="102538733"/>
<evidence type="ECO:0000259" key="2">
    <source>
        <dbReference type="PROSITE" id="PS50279"/>
    </source>
</evidence>
<evidence type="ECO:0000256" key="1">
    <source>
        <dbReference type="ARBA" id="ARBA00023157"/>
    </source>
</evidence>
<dbReference type="InterPro" id="IPR051388">
    <property type="entry name" value="Serpin_venom_toxin"/>
</dbReference>
<dbReference type="Pfam" id="PF00014">
    <property type="entry name" value="Kunitz_BPTI"/>
    <property type="match status" value="1"/>
</dbReference>
<dbReference type="Pfam" id="PF00095">
    <property type="entry name" value="WAP"/>
    <property type="match status" value="1"/>
</dbReference>
<dbReference type="CDD" id="cd22611">
    <property type="entry name" value="Kunitz_eppin"/>
    <property type="match status" value="1"/>
</dbReference>
<gene>
    <name evidence="5" type="primary">LOC102538733</name>
</gene>
<evidence type="ECO:0000259" key="3">
    <source>
        <dbReference type="PROSITE" id="PS51390"/>
    </source>
</evidence>
<dbReference type="PROSITE" id="PS50279">
    <property type="entry name" value="BPTI_KUNITZ_2"/>
    <property type="match status" value="1"/>
</dbReference>
<name>A0ABM5BVI2_VICPA</name>
<dbReference type="SMART" id="SM00131">
    <property type="entry name" value="KU"/>
    <property type="match status" value="1"/>
</dbReference>
<keyword evidence="1" id="KW-1015">Disulfide bond</keyword>
<evidence type="ECO:0000313" key="4">
    <source>
        <dbReference type="Proteomes" id="UP001652581"/>
    </source>
</evidence>
<dbReference type="PROSITE" id="PS51390">
    <property type="entry name" value="WAP"/>
    <property type="match status" value="1"/>
</dbReference>
<dbReference type="PROSITE" id="PS00280">
    <property type="entry name" value="BPTI_KUNITZ_1"/>
    <property type="match status" value="1"/>
</dbReference>
<dbReference type="InterPro" id="IPR036880">
    <property type="entry name" value="Kunitz_BPTI_sf"/>
</dbReference>
<organism evidence="4 5">
    <name type="scientific">Vicugna pacos</name>
    <name type="common">Alpaca</name>
    <name type="synonym">Lama pacos</name>
    <dbReference type="NCBI Taxonomy" id="30538"/>
    <lineage>
        <taxon>Eukaryota</taxon>
        <taxon>Metazoa</taxon>
        <taxon>Chordata</taxon>
        <taxon>Craniata</taxon>
        <taxon>Vertebrata</taxon>
        <taxon>Euteleostomi</taxon>
        <taxon>Mammalia</taxon>
        <taxon>Eutheria</taxon>
        <taxon>Laurasiatheria</taxon>
        <taxon>Artiodactyla</taxon>
        <taxon>Tylopoda</taxon>
        <taxon>Camelidae</taxon>
        <taxon>Vicugna</taxon>
    </lineage>
</organism>
<feature type="domain" description="BPTI/Kunitz inhibitor" evidence="2">
    <location>
        <begin position="90"/>
        <end position="140"/>
    </location>
</feature>
<proteinExistence type="predicted"/>
<accession>A0ABM5BVI2</accession>
<dbReference type="InterPro" id="IPR036645">
    <property type="entry name" value="Elafin-like_sf"/>
</dbReference>
<dbReference type="PRINTS" id="PR00759">
    <property type="entry name" value="BASICPTASE"/>
</dbReference>
<dbReference type="PANTHER" id="PTHR46751">
    <property type="entry name" value="EPPIN"/>
    <property type="match status" value="1"/>
</dbReference>
<keyword evidence="4" id="KW-1185">Reference proteome</keyword>
<dbReference type="Gene3D" id="4.10.75.10">
    <property type="entry name" value="Elafin-like"/>
    <property type="match status" value="1"/>
</dbReference>
<reference evidence="5" key="1">
    <citation type="submission" date="2025-08" db="UniProtKB">
        <authorList>
            <consortium name="RefSeq"/>
        </authorList>
    </citation>
    <scope>IDENTIFICATION</scope>
</reference>
<dbReference type="SUPFAM" id="SSF57256">
    <property type="entry name" value="Elafin-like"/>
    <property type="match status" value="1"/>
</dbReference>
<dbReference type="Proteomes" id="UP001652581">
    <property type="component" value="Chromosome 19"/>
</dbReference>
<dbReference type="PANTHER" id="PTHR46751:SF2">
    <property type="entry name" value="EPPIN"/>
    <property type="match status" value="1"/>
</dbReference>
<dbReference type="SMART" id="SM00217">
    <property type="entry name" value="WAP"/>
    <property type="match status" value="1"/>
</dbReference>